<evidence type="ECO:0000313" key="3">
    <source>
        <dbReference type="Proteomes" id="UP001205185"/>
    </source>
</evidence>
<feature type="region of interest" description="Disordered" evidence="1">
    <location>
        <begin position="19"/>
        <end position="48"/>
    </location>
</feature>
<dbReference type="PROSITE" id="PS51257">
    <property type="entry name" value="PROKAR_LIPOPROTEIN"/>
    <property type="match status" value="1"/>
</dbReference>
<sequence>MRRTLTAVIAGALLVTGCSTPEQPPAPPELPSPQVAVPLTPTGPATPDPRVVTTLNLVHPSGQQTPTRHTIKLGTVVDLTIASTADGQAAIKSLDLVADVTGGSGRIQFTALVPGDHVVIFGTRELAVLTVS</sequence>
<accession>A0ABT1IC05</accession>
<dbReference type="EMBL" id="JAMTCO010000006">
    <property type="protein sequence ID" value="MCP2270093.1"/>
    <property type="molecule type" value="Genomic_DNA"/>
</dbReference>
<dbReference type="Proteomes" id="UP001205185">
    <property type="component" value="Unassembled WGS sequence"/>
</dbReference>
<organism evidence="2 3">
    <name type="scientific">Actinokineospora diospyrosa</name>
    <dbReference type="NCBI Taxonomy" id="103728"/>
    <lineage>
        <taxon>Bacteria</taxon>
        <taxon>Bacillati</taxon>
        <taxon>Actinomycetota</taxon>
        <taxon>Actinomycetes</taxon>
        <taxon>Pseudonocardiales</taxon>
        <taxon>Pseudonocardiaceae</taxon>
        <taxon>Actinokineospora</taxon>
    </lineage>
</organism>
<proteinExistence type="predicted"/>
<gene>
    <name evidence="2" type="ORF">LV75_002594</name>
</gene>
<comment type="caution">
    <text evidence="2">The sequence shown here is derived from an EMBL/GenBank/DDBJ whole genome shotgun (WGS) entry which is preliminary data.</text>
</comment>
<name>A0ABT1IC05_9PSEU</name>
<protein>
    <submittedName>
        <fullName evidence="2">Uncharacterized protein</fullName>
    </submittedName>
</protein>
<feature type="compositionally biased region" description="Pro residues" evidence="1">
    <location>
        <begin position="22"/>
        <end position="31"/>
    </location>
</feature>
<keyword evidence="3" id="KW-1185">Reference proteome</keyword>
<evidence type="ECO:0000256" key="1">
    <source>
        <dbReference type="SAM" id="MobiDB-lite"/>
    </source>
</evidence>
<dbReference type="RefSeq" id="WP_253887082.1">
    <property type="nucleotide sequence ID" value="NZ_BAAAVB010000013.1"/>
</dbReference>
<reference evidence="2 3" key="1">
    <citation type="submission" date="2022-06" db="EMBL/GenBank/DDBJ databases">
        <title>Genomic Encyclopedia of Archaeal and Bacterial Type Strains, Phase II (KMG-II): from individual species to whole genera.</title>
        <authorList>
            <person name="Goeker M."/>
        </authorList>
    </citation>
    <scope>NUCLEOTIDE SEQUENCE [LARGE SCALE GENOMIC DNA]</scope>
    <source>
        <strain evidence="2 3">DSM 44255</strain>
    </source>
</reference>
<evidence type="ECO:0000313" key="2">
    <source>
        <dbReference type="EMBL" id="MCP2270093.1"/>
    </source>
</evidence>